<feature type="compositionally biased region" description="Basic and acidic residues" evidence="1">
    <location>
        <begin position="127"/>
        <end position="146"/>
    </location>
</feature>
<comment type="caution">
    <text evidence="2">The sequence shown here is derived from an EMBL/GenBank/DDBJ whole genome shotgun (WGS) entry which is preliminary data.</text>
</comment>
<gene>
    <name evidence="2" type="ORF">BFL34_00741</name>
</gene>
<evidence type="ECO:0000313" key="3">
    <source>
        <dbReference type="Proteomes" id="UP000194837"/>
    </source>
</evidence>
<feature type="region of interest" description="Disordered" evidence="1">
    <location>
        <begin position="45"/>
        <end position="146"/>
    </location>
</feature>
<evidence type="ECO:0000256" key="1">
    <source>
        <dbReference type="SAM" id="MobiDB-lite"/>
    </source>
</evidence>
<dbReference type="AlphaFoldDB" id="A0A251YBB3"/>
<proteinExistence type="predicted"/>
<reference evidence="2 3" key="1">
    <citation type="submission" date="2016-08" db="EMBL/GenBank/DDBJ databases">
        <title>Genome sequence of Clavibacter michiganensis spp strain CFBP7494.</title>
        <authorList>
            <person name="Thapa S.P."/>
            <person name="Coaker G."/>
            <person name="Jacques M.-A."/>
        </authorList>
    </citation>
    <scope>NUCLEOTIDE SEQUENCE [LARGE SCALE GENOMIC DNA]</scope>
    <source>
        <strain evidence="2">CFBP7494</strain>
    </source>
</reference>
<sequence length="337" mass="37104">MGDRASDPRRPGRAGIRLQAVLADLAAFHRRRVAGDARACLGGLIPPRRGRLHRSRHDAARSRMGSDSGGVDRGESVASGEGQSRPFGLEEKRQEIPCTTQSRSLSRLSLRRRPVGWSDGLMPAGARPDDRSTGSAGRSEEIGDRVSRDGQVTEWHIRIHPKGARLSWLTRVLVAAWERQTGTILSPSHGTVLVLRRHEVHAMVGALSDPLGRDRDESVGHVRIKVIRGIGERLRSSAREPAESAGGDRPLEEMFPAYLVPMLPGRRAASILTLLINRLSRGDRAEVLDPREVCVYIFLRGSDLSLRDLLMSADARICNEELRAGLIEDFRGYLHGS</sequence>
<accession>A0A251YBB3</accession>
<dbReference type="Proteomes" id="UP000194837">
    <property type="component" value="Unassembled WGS sequence"/>
</dbReference>
<protein>
    <submittedName>
        <fullName evidence="2">Uncharacterized protein</fullName>
    </submittedName>
</protein>
<dbReference type="EMBL" id="MDJW01000007">
    <property type="protein sequence ID" value="OUE21389.1"/>
    <property type="molecule type" value="Genomic_DNA"/>
</dbReference>
<name>A0A251YBB3_9MICO</name>
<organism evidence="2 3">
    <name type="scientific">Clavibacter michiganensis</name>
    <dbReference type="NCBI Taxonomy" id="28447"/>
    <lineage>
        <taxon>Bacteria</taxon>
        <taxon>Bacillati</taxon>
        <taxon>Actinomycetota</taxon>
        <taxon>Actinomycetes</taxon>
        <taxon>Micrococcales</taxon>
        <taxon>Microbacteriaceae</taxon>
        <taxon>Clavibacter</taxon>
    </lineage>
</organism>
<evidence type="ECO:0000313" key="2">
    <source>
        <dbReference type="EMBL" id="OUE21389.1"/>
    </source>
</evidence>